<dbReference type="STRING" id="573729.G2Q8U8"/>
<evidence type="ECO:0000256" key="9">
    <source>
        <dbReference type="ARBA" id="ARBA00023303"/>
    </source>
</evidence>
<evidence type="ECO:0000256" key="6">
    <source>
        <dbReference type="ARBA" id="ARBA00022967"/>
    </source>
</evidence>
<dbReference type="Pfam" id="PF25886">
    <property type="entry name" value="Msy1"/>
    <property type="match status" value="1"/>
</dbReference>
<sequence length="833" mass="94146">MASSADSPPPPSRPALHVQMPSYSDPSAEADDLTKSKIDPDHLAPDVVPLSPSDSREAANRLHDDLELLRAERVVSTEDRRDRGSVRPRSNTRSHNEGIEDAFNTTNAPTPAVAAGPAKTTWLTKLWRWLKKFPRIFRYVLYAIPPGLIIMIPVLLDLFAYNRKGHPVGGRGGVQLLWFGIWLEVVWLTLWAARIISSILPPIVAFVADTVGSTNHKKWRDIGRQLEFPTALFLWLLAVLVSYHPILDHRVIGPGEDNKTPYVAWIDVVYKIIIALFVLATLNLVEKILIKWIATSFHLRTYSHRIRENHTHIEYLVSLYAYAKTRLEEQDPAWASPSSRRGSGQHSSPLKDIRNNARQVLSKVGNAANRVAGDLTGRKFPKGNHPRKVVLELLRNSESSYTLARVFYRTFVQPGKSTITVEDLFPAFPTQEDAEGCFSVFDKDLNGDISMEELEMVCNEIHLEKKAIAASLKDLDSVIKKLDEVFMFIIVVIVIIVFISIISNSAAAALTSAGTFILGLSWLLQATAQEFLQSIIFVFVKHPFDVGDRVTIYGNTGSTMMGDDYYVLEVSLLYTEFKKMEGHVVQAPNSVLNTLFILNQRRSQGLADPINLKLRFGTTEAQIEELKSRMLQFCLQNKRDYAPRIISEVQTIDEVSSISMNIIFFHKSNYQNELLRLNRHNKFAVELMHQMRDMGLETPRLAQPGGMRDMPLYWTQVQPPPSYQSTTHDAGAPAPATVRKRGNSRAAVVEAGVDFQDVFHNRRRDNSISRLPSIRQSPREEEEEEAEEQRRLRSSGEDSNEKRQSMDSASSTQRRSWRPRSRSTNRGSMSNVV</sequence>
<dbReference type="HOGENOM" id="CLU_010480_1_0_1"/>
<gene>
    <name evidence="15" type="ORF">MYCTH_2301048</name>
</gene>
<dbReference type="PROSITE" id="PS50222">
    <property type="entry name" value="EF_HAND_2"/>
    <property type="match status" value="1"/>
</dbReference>
<feature type="region of interest" description="Disordered" evidence="12">
    <location>
        <begin position="1"/>
        <end position="58"/>
    </location>
</feature>
<dbReference type="GO" id="GO:0005789">
    <property type="term" value="C:endoplasmic reticulum membrane"/>
    <property type="evidence" value="ECO:0007669"/>
    <property type="project" value="UniProtKB-SubCell"/>
</dbReference>
<feature type="compositionally biased region" description="Basic and acidic residues" evidence="12">
    <location>
        <begin position="788"/>
        <end position="805"/>
    </location>
</feature>
<evidence type="ECO:0000256" key="3">
    <source>
        <dbReference type="ARBA" id="ARBA00022568"/>
    </source>
</evidence>
<feature type="transmembrane region" description="Helical" evidence="13">
    <location>
        <begin position="263"/>
        <end position="285"/>
    </location>
</feature>
<evidence type="ECO:0000256" key="5">
    <source>
        <dbReference type="ARBA" id="ARBA00022692"/>
    </source>
</evidence>
<dbReference type="InterPro" id="IPR011992">
    <property type="entry name" value="EF-hand-dom_pair"/>
</dbReference>
<keyword evidence="9" id="KW-0407">Ion channel</keyword>
<dbReference type="InterPro" id="IPR002048">
    <property type="entry name" value="EF_hand_dom"/>
</dbReference>
<dbReference type="InterPro" id="IPR058650">
    <property type="entry name" value="Msy1/2-like"/>
</dbReference>
<keyword evidence="8 11" id="KW-0472">Membrane</keyword>
<dbReference type="Pfam" id="PF00924">
    <property type="entry name" value="MS_channel_2nd"/>
    <property type="match status" value="1"/>
</dbReference>
<dbReference type="InterPro" id="IPR016688">
    <property type="entry name" value="MscS-like_plants/fungi"/>
</dbReference>
<dbReference type="GO" id="GO:0005262">
    <property type="term" value="F:calcium channel activity"/>
    <property type="evidence" value="ECO:0007669"/>
    <property type="project" value="UniProtKB-KW"/>
</dbReference>
<dbReference type="PANTHER" id="PTHR31323:SF15">
    <property type="entry name" value="MECHANOSENSITIVE ION CHANNEL PROTEIN MSY1"/>
    <property type="match status" value="1"/>
</dbReference>
<comment type="similarity">
    <text evidence="2 11">Belongs to the MscS (TC 1.A.23) family.</text>
</comment>
<keyword evidence="11" id="KW-0256">Endoplasmic reticulum</keyword>
<evidence type="ECO:0000313" key="16">
    <source>
        <dbReference type="Proteomes" id="UP000007322"/>
    </source>
</evidence>
<dbReference type="Gene3D" id="2.30.30.60">
    <property type="match status" value="1"/>
</dbReference>
<dbReference type="Proteomes" id="UP000007322">
    <property type="component" value="Chromosome 2"/>
</dbReference>
<comment type="catalytic activity">
    <reaction evidence="10">
        <text>Ca(2+)(in) = Ca(2+)(out)</text>
        <dbReference type="Rhea" id="RHEA:29671"/>
        <dbReference type="ChEBI" id="CHEBI:29108"/>
    </reaction>
</comment>
<dbReference type="InterPro" id="IPR006685">
    <property type="entry name" value="MscS_channel_2nd"/>
</dbReference>
<keyword evidence="16" id="KW-1185">Reference proteome</keyword>
<dbReference type="SUPFAM" id="SSF47473">
    <property type="entry name" value="EF-hand"/>
    <property type="match status" value="1"/>
</dbReference>
<dbReference type="FunFam" id="1.10.238.10:FF:000345">
    <property type="entry name" value="Mechanosensitive ion channel protein"/>
    <property type="match status" value="1"/>
</dbReference>
<evidence type="ECO:0000256" key="8">
    <source>
        <dbReference type="ARBA" id="ARBA00023136"/>
    </source>
</evidence>
<dbReference type="Gene3D" id="1.10.238.10">
    <property type="entry name" value="EF-hand"/>
    <property type="match status" value="1"/>
</dbReference>
<evidence type="ECO:0000256" key="11">
    <source>
        <dbReference type="PIRNR" id="PIRNR017209"/>
    </source>
</evidence>
<evidence type="ECO:0000256" key="13">
    <source>
        <dbReference type="SAM" id="Phobius"/>
    </source>
</evidence>
<keyword evidence="6" id="KW-1278">Translocase</keyword>
<feature type="region of interest" description="Disordered" evidence="12">
    <location>
        <begin position="77"/>
        <end position="114"/>
    </location>
</feature>
<dbReference type="PANTHER" id="PTHR31323">
    <property type="entry name" value="MECHANOSENSITIVE ION CHANNEL PROTEIN MSY2"/>
    <property type="match status" value="1"/>
</dbReference>
<feature type="region of interest" description="Disordered" evidence="12">
    <location>
        <begin position="717"/>
        <end position="743"/>
    </location>
</feature>
<reference evidence="15 16" key="1">
    <citation type="journal article" date="2011" name="Nat. Biotechnol.">
        <title>Comparative genomic analysis of the thermophilic biomass-degrading fungi Myceliophthora thermophila and Thielavia terrestris.</title>
        <authorList>
            <person name="Berka R.M."/>
            <person name="Grigoriev I.V."/>
            <person name="Otillar R."/>
            <person name="Salamov A."/>
            <person name="Grimwood J."/>
            <person name="Reid I."/>
            <person name="Ishmael N."/>
            <person name="John T."/>
            <person name="Darmond C."/>
            <person name="Moisan M.-C."/>
            <person name="Henrissat B."/>
            <person name="Coutinho P.M."/>
            <person name="Lombard V."/>
            <person name="Natvig D.O."/>
            <person name="Lindquist E."/>
            <person name="Schmutz J."/>
            <person name="Lucas S."/>
            <person name="Harris P."/>
            <person name="Powlowski J."/>
            <person name="Bellemare A."/>
            <person name="Taylor D."/>
            <person name="Butler G."/>
            <person name="de Vries R.P."/>
            <person name="Allijn I.E."/>
            <person name="van den Brink J."/>
            <person name="Ushinsky S."/>
            <person name="Storms R."/>
            <person name="Powell A.J."/>
            <person name="Paulsen I.T."/>
            <person name="Elbourne L.D.H."/>
            <person name="Baker S.E."/>
            <person name="Magnuson J."/>
            <person name="LaBoissiere S."/>
            <person name="Clutterbuck A.J."/>
            <person name="Martinez D."/>
            <person name="Wogulis M."/>
            <person name="de Leon A.L."/>
            <person name="Rey M.W."/>
            <person name="Tsang A."/>
        </authorList>
    </citation>
    <scope>NUCLEOTIDE SEQUENCE [LARGE SCALE GENOMIC DNA]</scope>
    <source>
        <strain evidence="16">ATCC 42464 / BCRC 31852 / DSM 1799</strain>
    </source>
</reference>
<keyword evidence="3" id="KW-0406">Ion transport</keyword>
<keyword evidence="7 13" id="KW-1133">Transmembrane helix</keyword>
<feature type="transmembrane region" description="Helical" evidence="13">
    <location>
        <begin position="485"/>
        <end position="502"/>
    </location>
</feature>
<evidence type="ECO:0000256" key="1">
    <source>
        <dbReference type="ARBA" id="ARBA00004127"/>
    </source>
</evidence>
<dbReference type="GO" id="GO:0005509">
    <property type="term" value="F:calcium ion binding"/>
    <property type="evidence" value="ECO:0007669"/>
    <property type="project" value="InterPro"/>
</dbReference>
<protein>
    <recommendedName>
        <fullName evidence="11">Mechanosensitive ion channel protein</fullName>
    </recommendedName>
</protein>
<proteinExistence type="inferred from homology"/>
<feature type="compositionally biased region" description="Basic and acidic residues" evidence="12">
    <location>
        <begin position="32"/>
        <end position="44"/>
    </location>
</feature>
<feature type="domain" description="EF-hand" evidence="14">
    <location>
        <begin position="429"/>
        <end position="464"/>
    </location>
</feature>
<dbReference type="RefSeq" id="XP_003661538.1">
    <property type="nucleotide sequence ID" value="XM_003661490.1"/>
</dbReference>
<organism evidence="15 16">
    <name type="scientific">Thermothelomyces thermophilus (strain ATCC 42464 / BCRC 31852 / DSM 1799)</name>
    <name type="common">Sporotrichum thermophile</name>
    <dbReference type="NCBI Taxonomy" id="573729"/>
    <lineage>
        <taxon>Eukaryota</taxon>
        <taxon>Fungi</taxon>
        <taxon>Dikarya</taxon>
        <taxon>Ascomycota</taxon>
        <taxon>Pezizomycotina</taxon>
        <taxon>Sordariomycetes</taxon>
        <taxon>Sordariomycetidae</taxon>
        <taxon>Sordariales</taxon>
        <taxon>Chaetomiaceae</taxon>
        <taxon>Thermothelomyces</taxon>
    </lineage>
</organism>
<keyword evidence="3" id="KW-0109">Calcium transport</keyword>
<dbReference type="PIRSF" id="PIRSF017209">
    <property type="entry name" value="Memb_At2g17000_prd"/>
    <property type="match status" value="1"/>
</dbReference>
<evidence type="ECO:0000256" key="7">
    <source>
        <dbReference type="ARBA" id="ARBA00022989"/>
    </source>
</evidence>
<dbReference type="KEGG" id="mtm:MYCTH_2301048"/>
<dbReference type="VEuPathDB" id="FungiDB:MYCTH_2301048"/>
<name>G2Q8U8_THET4</name>
<evidence type="ECO:0000259" key="14">
    <source>
        <dbReference type="PROSITE" id="PS50222"/>
    </source>
</evidence>
<dbReference type="GO" id="GO:0006874">
    <property type="term" value="P:intracellular calcium ion homeostasis"/>
    <property type="evidence" value="ECO:0007669"/>
    <property type="project" value="TreeGrafter"/>
</dbReference>
<accession>G2Q8U8</accession>
<dbReference type="InParanoid" id="G2Q8U8"/>
<feature type="region of interest" description="Disordered" evidence="12">
    <location>
        <begin position="769"/>
        <end position="833"/>
    </location>
</feature>
<dbReference type="GeneID" id="11510343"/>
<dbReference type="SUPFAM" id="SSF50182">
    <property type="entry name" value="Sm-like ribonucleoproteins"/>
    <property type="match status" value="1"/>
</dbReference>
<keyword evidence="4" id="KW-0107">Calcium channel</keyword>
<dbReference type="eggNOG" id="KOG4629">
    <property type="taxonomic scope" value="Eukaryota"/>
</dbReference>
<comment type="subcellular location">
    <subcellularLocation>
        <location evidence="1">Endomembrane system</location>
        <topology evidence="1">Multi-pass membrane protein</topology>
    </subcellularLocation>
    <subcellularLocation>
        <location evidence="11">Endoplasmic reticulum membrane</location>
    </subcellularLocation>
</comment>
<evidence type="ECO:0000256" key="12">
    <source>
        <dbReference type="SAM" id="MobiDB-lite"/>
    </source>
</evidence>
<evidence type="ECO:0000256" key="10">
    <source>
        <dbReference type="ARBA" id="ARBA00036634"/>
    </source>
</evidence>
<dbReference type="AlphaFoldDB" id="G2Q8U8"/>
<keyword evidence="3" id="KW-0106">Calcium</keyword>
<feature type="compositionally biased region" description="Low complexity" evidence="12">
    <location>
        <begin position="105"/>
        <end position="114"/>
    </location>
</feature>
<evidence type="ECO:0000256" key="4">
    <source>
        <dbReference type="ARBA" id="ARBA00022673"/>
    </source>
</evidence>
<keyword evidence="3" id="KW-0813">Transport</keyword>
<feature type="compositionally biased region" description="Polar residues" evidence="12">
    <location>
        <begin position="824"/>
        <end position="833"/>
    </location>
</feature>
<dbReference type="EMBL" id="CP003003">
    <property type="protein sequence ID" value="AEO56293.1"/>
    <property type="molecule type" value="Genomic_DNA"/>
</dbReference>
<evidence type="ECO:0000313" key="15">
    <source>
        <dbReference type="EMBL" id="AEO56293.1"/>
    </source>
</evidence>
<dbReference type="InterPro" id="IPR023408">
    <property type="entry name" value="MscS_beta-dom_sf"/>
</dbReference>
<feature type="transmembrane region" description="Helical" evidence="13">
    <location>
        <begin position="226"/>
        <end position="243"/>
    </location>
</feature>
<dbReference type="OrthoDB" id="544685at2759"/>
<dbReference type="OMA" id="FWWLGIE"/>
<dbReference type="InterPro" id="IPR010920">
    <property type="entry name" value="LSM_dom_sf"/>
</dbReference>
<evidence type="ECO:0000256" key="2">
    <source>
        <dbReference type="ARBA" id="ARBA00008017"/>
    </source>
</evidence>
<keyword evidence="5 13" id="KW-0812">Transmembrane</keyword>
<feature type="transmembrane region" description="Helical" evidence="13">
    <location>
        <begin position="136"/>
        <end position="156"/>
    </location>
</feature>